<keyword evidence="2" id="KW-0812">Transmembrane</keyword>
<comment type="caution">
    <text evidence="3">The sequence shown here is derived from an EMBL/GenBank/DDBJ whole genome shotgun (WGS) entry which is preliminary data.</text>
</comment>
<protein>
    <submittedName>
        <fullName evidence="3">Uncharacterized protein</fullName>
    </submittedName>
</protein>
<dbReference type="EMBL" id="ACLR01000118">
    <property type="protein sequence ID" value="EEK17116.1"/>
    <property type="molecule type" value="Genomic_DNA"/>
</dbReference>
<feature type="region of interest" description="Disordered" evidence="1">
    <location>
        <begin position="30"/>
        <end position="52"/>
    </location>
</feature>
<accession>C2MB37</accession>
<dbReference type="AlphaFoldDB" id="C2MB37"/>
<name>C2MB37_9PORP</name>
<organism evidence="3 4">
    <name type="scientific">Porphyromonas uenonis 60-3</name>
    <dbReference type="NCBI Taxonomy" id="596327"/>
    <lineage>
        <taxon>Bacteria</taxon>
        <taxon>Pseudomonadati</taxon>
        <taxon>Bacteroidota</taxon>
        <taxon>Bacteroidia</taxon>
        <taxon>Bacteroidales</taxon>
        <taxon>Porphyromonadaceae</taxon>
        <taxon>Porphyromonas</taxon>
    </lineage>
</organism>
<evidence type="ECO:0000313" key="3">
    <source>
        <dbReference type="EMBL" id="EEK17116.1"/>
    </source>
</evidence>
<dbReference type="STRING" id="596327.PORUE0001_1050"/>
<keyword evidence="2" id="KW-1133">Transmembrane helix</keyword>
<dbReference type="OrthoDB" id="1097760at2"/>
<gene>
    <name evidence="3" type="ORF">PORUE0001_1050</name>
</gene>
<sequence length="163" mass="18037">MEALEIFFLSIAIGLIVHLLVRWSERQKARKKDGTTTQQGSQTTGETALGSALGEVERELRESLSGESDTSRCADDATACASCTDSCSEAERAVRRAPQIVYYDDEELDVLAHRPVESYTDAELAMLREVAETLLETDYEGWLKSLSMRGILLPPEILQLVTP</sequence>
<feature type="transmembrane region" description="Helical" evidence="2">
    <location>
        <begin position="6"/>
        <end position="23"/>
    </location>
</feature>
<keyword evidence="4" id="KW-1185">Reference proteome</keyword>
<reference evidence="3 4" key="1">
    <citation type="submission" date="2009-04" db="EMBL/GenBank/DDBJ databases">
        <authorList>
            <person name="Sebastian Y."/>
            <person name="Madupu R."/>
            <person name="Durkin A.S."/>
            <person name="Torralba M."/>
            <person name="Methe B."/>
            <person name="Sutton G.G."/>
            <person name="Strausberg R.L."/>
            <person name="Nelson K.E."/>
        </authorList>
    </citation>
    <scope>NUCLEOTIDE SEQUENCE [LARGE SCALE GENOMIC DNA]</scope>
    <source>
        <strain evidence="3 4">60-3</strain>
    </source>
</reference>
<evidence type="ECO:0000313" key="4">
    <source>
        <dbReference type="Proteomes" id="UP000003303"/>
    </source>
</evidence>
<dbReference type="RefSeq" id="WP_007365086.1">
    <property type="nucleotide sequence ID" value="NZ_ACLR01000118.1"/>
</dbReference>
<evidence type="ECO:0000256" key="1">
    <source>
        <dbReference type="SAM" id="MobiDB-lite"/>
    </source>
</evidence>
<evidence type="ECO:0000256" key="2">
    <source>
        <dbReference type="SAM" id="Phobius"/>
    </source>
</evidence>
<keyword evidence="2" id="KW-0472">Membrane</keyword>
<feature type="compositionally biased region" description="Low complexity" evidence="1">
    <location>
        <begin position="35"/>
        <end position="47"/>
    </location>
</feature>
<dbReference type="Proteomes" id="UP000003303">
    <property type="component" value="Unassembled WGS sequence"/>
</dbReference>
<proteinExistence type="predicted"/>